<comment type="caution">
    <text evidence="1">The sequence shown here is derived from an EMBL/GenBank/DDBJ whole genome shotgun (WGS) entry which is preliminary data.</text>
</comment>
<dbReference type="RefSeq" id="WP_188746631.1">
    <property type="nucleotide sequence ID" value="NZ_BMIK01000001.1"/>
</dbReference>
<gene>
    <name evidence="1" type="ORF">GCM10011386_02790</name>
</gene>
<reference evidence="2" key="1">
    <citation type="journal article" date="2019" name="Int. J. Syst. Evol. Microbiol.">
        <title>The Global Catalogue of Microorganisms (GCM) 10K type strain sequencing project: providing services to taxonomists for standard genome sequencing and annotation.</title>
        <authorList>
            <consortium name="The Broad Institute Genomics Platform"/>
            <consortium name="The Broad Institute Genome Sequencing Center for Infectious Disease"/>
            <person name="Wu L."/>
            <person name="Ma J."/>
        </authorList>
    </citation>
    <scope>NUCLEOTIDE SEQUENCE [LARGE SCALE GENOMIC DNA]</scope>
    <source>
        <strain evidence="2">CGMCC 1.15342</strain>
    </source>
</reference>
<accession>A0ABQ1L0F5</accession>
<proteinExistence type="predicted"/>
<sequence>MSSRHEIKCINKTNRTSAHERIERIGGMNGTGTWWSLTQQEAIAGIEEGRWE</sequence>
<organism evidence="1 2">
    <name type="scientific">Parapedobacter defluvii</name>
    <dbReference type="NCBI Taxonomy" id="2045106"/>
    <lineage>
        <taxon>Bacteria</taxon>
        <taxon>Pseudomonadati</taxon>
        <taxon>Bacteroidota</taxon>
        <taxon>Sphingobacteriia</taxon>
        <taxon>Sphingobacteriales</taxon>
        <taxon>Sphingobacteriaceae</taxon>
        <taxon>Parapedobacter</taxon>
    </lineage>
</organism>
<protein>
    <recommendedName>
        <fullName evidence="3">DUF3892 domain-containing protein</fullName>
    </recommendedName>
</protein>
<dbReference type="Pfam" id="PF13031">
    <property type="entry name" value="DUF3892"/>
    <property type="match status" value="1"/>
</dbReference>
<evidence type="ECO:0000313" key="2">
    <source>
        <dbReference type="Proteomes" id="UP000597338"/>
    </source>
</evidence>
<evidence type="ECO:0000313" key="1">
    <source>
        <dbReference type="EMBL" id="GGC14510.1"/>
    </source>
</evidence>
<dbReference type="Proteomes" id="UP000597338">
    <property type="component" value="Unassembled WGS sequence"/>
</dbReference>
<dbReference type="InterPro" id="IPR024997">
    <property type="entry name" value="DUF3892"/>
</dbReference>
<evidence type="ECO:0008006" key="3">
    <source>
        <dbReference type="Google" id="ProtNLM"/>
    </source>
</evidence>
<keyword evidence="2" id="KW-1185">Reference proteome</keyword>
<dbReference type="EMBL" id="BMIK01000001">
    <property type="protein sequence ID" value="GGC14510.1"/>
    <property type="molecule type" value="Genomic_DNA"/>
</dbReference>
<name>A0ABQ1L0F5_9SPHI</name>